<comment type="subunit">
    <text evidence="6">Homodimer and homohexamer; in equilibrium.</text>
</comment>
<dbReference type="Pfam" id="PF00156">
    <property type="entry name" value="Pribosyltran"/>
    <property type="match status" value="1"/>
</dbReference>
<dbReference type="InterPro" id="IPR029057">
    <property type="entry name" value="PRTase-like"/>
</dbReference>
<comment type="function">
    <text evidence="6">Regulates transcriptional attenuation of the pyrimidine nucleotide (pyr) operon by binding in a uridine-dependent manner to specific sites on pyr mRNA. This disrupts an antiterminator hairpin in the RNA and favors formation of a downstream transcription terminator, leading to a reduced expression of downstream genes.</text>
</comment>
<dbReference type="PANTHER" id="PTHR11608">
    <property type="entry name" value="BIFUNCTIONAL PROTEIN PYRR"/>
    <property type="match status" value="1"/>
</dbReference>
<reference evidence="8" key="1">
    <citation type="submission" date="2023-06" db="EMBL/GenBank/DDBJ databases">
        <title>A Treasure from Seagulls: Isolation and Description of Aciduricobacillus qingdaonensis gen. nov., sp. nov., a Rare Obligately Uric Acid-utilizing Member in the Family Bacillaceae.</title>
        <authorList>
            <person name="Liu W."/>
            <person name="Wang B."/>
        </authorList>
    </citation>
    <scope>NUCLEOTIDE SEQUENCE</scope>
    <source>
        <strain evidence="8">44XB</strain>
    </source>
</reference>
<evidence type="ECO:0000259" key="7">
    <source>
        <dbReference type="Pfam" id="PF00156"/>
    </source>
</evidence>
<dbReference type="RefSeq" id="WP_348029494.1">
    <property type="nucleotide sequence ID" value="NZ_CP129113.1"/>
</dbReference>
<dbReference type="NCBIfam" id="NF003548">
    <property type="entry name" value="PRK05205.1-4"/>
    <property type="match status" value="1"/>
</dbReference>
<dbReference type="HAMAP" id="MF_01219">
    <property type="entry name" value="PyrR"/>
    <property type="match status" value="1"/>
</dbReference>
<feature type="domain" description="Phosphoribosyltransferase" evidence="7">
    <location>
        <begin position="7"/>
        <end position="157"/>
    </location>
</feature>
<keyword evidence="4 6" id="KW-0805">Transcription regulation</keyword>
<comment type="catalytic activity">
    <reaction evidence="6">
        <text>UMP + diphosphate = 5-phospho-alpha-D-ribose 1-diphosphate + uracil</text>
        <dbReference type="Rhea" id="RHEA:13017"/>
        <dbReference type="ChEBI" id="CHEBI:17568"/>
        <dbReference type="ChEBI" id="CHEBI:33019"/>
        <dbReference type="ChEBI" id="CHEBI:57865"/>
        <dbReference type="ChEBI" id="CHEBI:58017"/>
        <dbReference type="EC" id="2.4.2.9"/>
    </reaction>
</comment>
<keyword evidence="6 8" id="KW-0808">Transferase</keyword>
<dbReference type="EC" id="2.4.2.9" evidence="6"/>
<evidence type="ECO:0000256" key="4">
    <source>
        <dbReference type="ARBA" id="ARBA00023015"/>
    </source>
</evidence>
<evidence type="ECO:0000256" key="3">
    <source>
        <dbReference type="ARBA" id="ARBA00022676"/>
    </source>
</evidence>
<gene>
    <name evidence="6 8" type="primary">pyrR</name>
    <name evidence="8" type="ORF">QR721_05705</name>
</gene>
<evidence type="ECO:0000313" key="9">
    <source>
        <dbReference type="Proteomes" id="UP001180087"/>
    </source>
</evidence>
<dbReference type="InterPro" id="IPR050137">
    <property type="entry name" value="PyrR_bifunctional"/>
</dbReference>
<protein>
    <recommendedName>
        <fullName evidence="6">Bifunctional protein PyrR</fullName>
    </recommendedName>
    <domain>
        <recommendedName>
            <fullName evidence="6">Pyrimidine operon regulatory protein</fullName>
        </recommendedName>
    </domain>
    <domain>
        <recommendedName>
            <fullName evidence="6">Uracil phosphoribosyltransferase</fullName>
            <shortName evidence="6">UPRTase</shortName>
            <ecNumber evidence="6">2.4.2.9</ecNumber>
        </recommendedName>
    </domain>
</protein>
<dbReference type="InterPro" id="IPR000836">
    <property type="entry name" value="PRTase_dom"/>
</dbReference>
<dbReference type="GO" id="GO:0004845">
    <property type="term" value="F:uracil phosphoribosyltransferase activity"/>
    <property type="evidence" value="ECO:0007669"/>
    <property type="project" value="UniProtKB-EC"/>
</dbReference>
<keyword evidence="3 6" id="KW-0328">Glycosyltransferase</keyword>
<dbReference type="Gene3D" id="3.40.50.2020">
    <property type="match status" value="1"/>
</dbReference>
<proteinExistence type="inferred from homology"/>
<dbReference type="SUPFAM" id="SSF53271">
    <property type="entry name" value="PRTase-like"/>
    <property type="match status" value="1"/>
</dbReference>
<keyword evidence="6" id="KW-0694">RNA-binding</keyword>
<evidence type="ECO:0000256" key="5">
    <source>
        <dbReference type="ARBA" id="ARBA00023163"/>
    </source>
</evidence>
<comment type="similarity">
    <text evidence="1 6">Belongs to the purine/pyrimidine phosphoribosyltransferase family. PyrR subfamily.</text>
</comment>
<keyword evidence="9" id="KW-1185">Reference proteome</keyword>
<organism evidence="8 9">
    <name type="scientific">Aciduricibacillus chroicocephali</name>
    <dbReference type="NCBI Taxonomy" id="3054939"/>
    <lineage>
        <taxon>Bacteria</taxon>
        <taxon>Bacillati</taxon>
        <taxon>Bacillota</taxon>
        <taxon>Bacilli</taxon>
        <taxon>Bacillales</taxon>
        <taxon>Bacillaceae</taxon>
        <taxon>Aciduricibacillus</taxon>
    </lineage>
</organism>
<dbReference type="CDD" id="cd06223">
    <property type="entry name" value="PRTases_typeI"/>
    <property type="match status" value="1"/>
</dbReference>
<evidence type="ECO:0000256" key="1">
    <source>
        <dbReference type="ARBA" id="ARBA00005565"/>
    </source>
</evidence>
<name>A0ABY9KXU4_9BACI</name>
<keyword evidence="5 6" id="KW-0804">Transcription</keyword>
<dbReference type="NCBIfam" id="NF003549">
    <property type="entry name" value="PRK05205.1-5"/>
    <property type="match status" value="1"/>
</dbReference>
<keyword evidence="2 6" id="KW-0806">Transcription termination</keyword>
<dbReference type="PANTHER" id="PTHR11608:SF0">
    <property type="entry name" value="BIFUNCTIONAL PROTEIN PYRR"/>
    <property type="match status" value="1"/>
</dbReference>
<comment type="function">
    <text evidence="6">Also displays a weak uracil phosphoribosyltransferase activity which is not physiologically significant.</text>
</comment>
<accession>A0ABY9KXU4</accession>
<feature type="short sequence motif" description="PRPP-binding" evidence="6">
    <location>
        <begin position="101"/>
        <end position="113"/>
    </location>
</feature>
<evidence type="ECO:0000256" key="6">
    <source>
        <dbReference type="HAMAP-Rule" id="MF_01219"/>
    </source>
</evidence>
<evidence type="ECO:0000313" key="8">
    <source>
        <dbReference type="EMBL" id="WLV25701.1"/>
    </source>
</evidence>
<sequence>MYKKTTVLDDAAIGRALTRIAHEILERNKGGENLLLAGIKTRGTPLAKRLQEKILKIENIEVPIGEIDITLYRDDLEYVRNDSDPKVKAAEFEISLEGRTVILIDDVLYTGRTVRAAMDAIIDQGRPSQIQLAVLVDRGHRELPIRADYVGKNIPTSLDEVVVVKLEESDQIDEVSIFDKNEPGL</sequence>
<dbReference type="Proteomes" id="UP001180087">
    <property type="component" value="Chromosome"/>
</dbReference>
<dbReference type="InterPro" id="IPR023050">
    <property type="entry name" value="PyrR"/>
</dbReference>
<evidence type="ECO:0000256" key="2">
    <source>
        <dbReference type="ARBA" id="ARBA00022472"/>
    </source>
</evidence>
<dbReference type="EMBL" id="CP129113">
    <property type="protein sequence ID" value="WLV25701.1"/>
    <property type="molecule type" value="Genomic_DNA"/>
</dbReference>